<feature type="region of interest" description="Disordered" evidence="1">
    <location>
        <begin position="1"/>
        <end position="58"/>
    </location>
</feature>
<protein>
    <submittedName>
        <fullName evidence="2">Uncharacterized protein</fullName>
    </submittedName>
</protein>
<accession>A0A9W7A338</accession>
<comment type="caution">
    <text evidence="2">The sequence shown here is derived from an EMBL/GenBank/DDBJ whole genome shotgun (WGS) entry which is preliminary data.</text>
</comment>
<evidence type="ECO:0000256" key="1">
    <source>
        <dbReference type="SAM" id="MobiDB-lite"/>
    </source>
</evidence>
<dbReference type="OrthoDB" id="188118at2759"/>
<evidence type="ECO:0000313" key="2">
    <source>
        <dbReference type="EMBL" id="GMH62017.1"/>
    </source>
</evidence>
<organism evidence="2 3">
    <name type="scientific">Triparma retinervis</name>
    <dbReference type="NCBI Taxonomy" id="2557542"/>
    <lineage>
        <taxon>Eukaryota</taxon>
        <taxon>Sar</taxon>
        <taxon>Stramenopiles</taxon>
        <taxon>Ochrophyta</taxon>
        <taxon>Bolidophyceae</taxon>
        <taxon>Parmales</taxon>
        <taxon>Triparmaceae</taxon>
        <taxon>Triparma</taxon>
    </lineage>
</organism>
<gene>
    <name evidence="2" type="ORF">TrRE_jg13301</name>
</gene>
<sequence length="457" mass="50597">MTAKILSHSASEPSMRPPAHTRPKTTQPKLRTTMGVSFTGAPEGFNQAPRFPRMERDSNSSNGLFLGSPFSMTEAGPGSYPGIDKSTCLTKGPSKTRIKTFNRRPRDCRPLGGSAATLSLHGADRLFLEESPGPGKIPASSFALAQEKKGFCSSVFASEQARFVPVRETGQGLLRTFGMHEKRKYKRVLPPKNSLLGEDGLKVEDERTKTRNRRIALLAEQKTMATLRKTAKMEKKLKIQQELERLEEMKNQLTPADFPPDTIYKVKQKSGRSSPAQTGRASPPNAALMATATIITPFEGTIDFDQCNEVEQIQSDMPPAAQFKDFSGWKVGLQPLNFDYGSFVRPWTTSHGGGGHLHHQKPHTSGSSHSVRFDGSVTGSVTSNERMGFSRGNDDGSMTADSANTDTVRFKEKRKMKYPWMKDMYKEVITKEAKQDIGDVESLDSFKAPNTTSMRFY</sequence>
<feature type="region of interest" description="Disordered" evidence="1">
    <location>
        <begin position="351"/>
        <end position="405"/>
    </location>
</feature>
<dbReference type="EMBL" id="BRXZ01001089">
    <property type="protein sequence ID" value="GMH62017.1"/>
    <property type="molecule type" value="Genomic_DNA"/>
</dbReference>
<name>A0A9W7A338_9STRA</name>
<feature type="compositionally biased region" description="Polar residues" evidence="1">
    <location>
        <begin position="24"/>
        <end position="36"/>
    </location>
</feature>
<dbReference type="Proteomes" id="UP001165082">
    <property type="component" value="Unassembled WGS sequence"/>
</dbReference>
<evidence type="ECO:0000313" key="3">
    <source>
        <dbReference type="Proteomes" id="UP001165082"/>
    </source>
</evidence>
<reference evidence="2" key="1">
    <citation type="submission" date="2022-07" db="EMBL/GenBank/DDBJ databases">
        <title>Genome analysis of Parmales, a sister group of diatoms, reveals the evolutionary specialization of diatoms from phago-mixotrophs to photoautotrophs.</title>
        <authorList>
            <person name="Ban H."/>
            <person name="Sato S."/>
            <person name="Yoshikawa S."/>
            <person name="Kazumasa Y."/>
            <person name="Nakamura Y."/>
            <person name="Ichinomiya M."/>
            <person name="Saitoh K."/>
            <person name="Sato N."/>
            <person name="Blanc-Mathieu R."/>
            <person name="Endo H."/>
            <person name="Kuwata A."/>
            <person name="Ogata H."/>
        </authorList>
    </citation>
    <scope>NUCLEOTIDE SEQUENCE</scope>
</reference>
<keyword evidence="3" id="KW-1185">Reference proteome</keyword>
<dbReference type="AlphaFoldDB" id="A0A9W7A338"/>
<proteinExistence type="predicted"/>